<accession>A0ABY3ZS59</accession>
<keyword evidence="2" id="KW-0614">Plasmid</keyword>
<feature type="domain" description="Glycosyl transferase family 1" evidence="1">
    <location>
        <begin position="284"/>
        <end position="439"/>
    </location>
</feature>
<reference evidence="3" key="1">
    <citation type="journal article" date="2022" name="Microorganisms">
        <title>Beyond the ABCs#Discovery of Three New Plasmid Types in Rhodobacterales (RepQ, RepY, RepW).</title>
        <authorList>
            <person name="Freese H.M."/>
            <person name="Ringel V."/>
            <person name="Overmann J."/>
            <person name="Petersen J."/>
        </authorList>
    </citation>
    <scope>NUCLEOTIDE SEQUENCE [LARGE SCALE GENOMIC DNA]</scope>
    <source>
        <strain evidence="3">DSM 109990</strain>
        <plasmid evidence="3">pDSM109990_a</plasmid>
    </source>
</reference>
<evidence type="ECO:0000313" key="3">
    <source>
        <dbReference type="Proteomes" id="UP000831019"/>
    </source>
</evidence>
<dbReference type="SUPFAM" id="SSF53756">
    <property type="entry name" value="UDP-Glycosyltransferase/glycogen phosphorylase"/>
    <property type="match status" value="1"/>
</dbReference>
<proteinExistence type="predicted"/>
<dbReference type="InterPro" id="IPR001296">
    <property type="entry name" value="Glyco_trans_1"/>
</dbReference>
<geneLocation type="plasmid" evidence="2 3">
    <name>pDSM109990_a</name>
</geneLocation>
<dbReference type="Pfam" id="PF00534">
    <property type="entry name" value="Glycos_transf_1"/>
    <property type="match status" value="1"/>
</dbReference>
<dbReference type="Proteomes" id="UP000831019">
    <property type="component" value="Plasmid pDSM109990_a"/>
</dbReference>
<keyword evidence="3" id="KW-1185">Reference proteome</keyword>
<dbReference type="EMBL" id="CP085145">
    <property type="protein sequence ID" value="UOA16526.1"/>
    <property type="molecule type" value="Genomic_DNA"/>
</dbReference>
<dbReference type="PANTHER" id="PTHR46401">
    <property type="entry name" value="GLYCOSYLTRANSFERASE WBBK-RELATED"/>
    <property type="match status" value="1"/>
</dbReference>
<dbReference type="PANTHER" id="PTHR46401:SF8">
    <property type="entry name" value="BLL6006 PROTEIN"/>
    <property type="match status" value="1"/>
</dbReference>
<dbReference type="RefSeq" id="WP_243263500.1">
    <property type="nucleotide sequence ID" value="NZ_CP085145.1"/>
</dbReference>
<sequence length="461" mass="51798">MAPTYFFDVSDILSYVRTESSISGIQRVSLALIKRIAEQAGPENIMISFWTPDNHYIALPASHLTDMSDFDTDRLSHMFFGSKARLMEQTAPTLGRYRLRPLKYWVYSLVRHFKAAIGDEAHFSKKGSSIAEWKSYHAGRRNHTVTPLPPQPKGQLVDDLARPGDQVVVLGAVFGLSKLAKELERLKNDKQVDVTIFVHDLIPILAQEYMHGGFSHKFDSWLKSSTNYCTNYVANSCHTRGDLQSYLEEQGTPRPVKVVPLAQQFHRPEKAEGGALSDQARQILDHPFVLVVGTLEDRKNLLRLAIAWQHLCADETITTPRLIFAGKQNWQSPDFTDFIRRTKSLDGMIEIVNRPSDIELAALYNGCLFTAMVSLYEGWGLPIGESLSMGKTAVVAKSTSMPEVGGDLVEYCDPLNVESIATACKTLIVDATRRKALEEHIARAKLRTWDDVAEEFMQALR</sequence>
<dbReference type="Gene3D" id="3.40.50.2000">
    <property type="entry name" value="Glycogen Phosphorylase B"/>
    <property type="match status" value="1"/>
</dbReference>
<gene>
    <name evidence="2" type="ORF">DSM109990_03410</name>
</gene>
<organism evidence="2 3">
    <name type="scientific">Sulfitobacter dubius</name>
    <dbReference type="NCBI Taxonomy" id="218673"/>
    <lineage>
        <taxon>Bacteria</taxon>
        <taxon>Pseudomonadati</taxon>
        <taxon>Pseudomonadota</taxon>
        <taxon>Alphaproteobacteria</taxon>
        <taxon>Rhodobacterales</taxon>
        <taxon>Roseobacteraceae</taxon>
        <taxon>Sulfitobacter</taxon>
    </lineage>
</organism>
<protein>
    <recommendedName>
        <fullName evidence="1">Glycosyl transferase family 1 domain-containing protein</fullName>
    </recommendedName>
</protein>
<evidence type="ECO:0000313" key="2">
    <source>
        <dbReference type="EMBL" id="UOA16526.1"/>
    </source>
</evidence>
<evidence type="ECO:0000259" key="1">
    <source>
        <dbReference type="Pfam" id="PF00534"/>
    </source>
</evidence>
<name>A0ABY3ZS59_9RHOB</name>
<dbReference type="CDD" id="cd03809">
    <property type="entry name" value="GT4_MtfB-like"/>
    <property type="match status" value="1"/>
</dbReference>